<comment type="caution">
    <text evidence="2">The sequence shown here is derived from an EMBL/GenBank/DDBJ whole genome shotgun (WGS) entry which is preliminary data.</text>
</comment>
<dbReference type="Proteomes" id="UP000625711">
    <property type="component" value="Unassembled WGS sequence"/>
</dbReference>
<dbReference type="AlphaFoldDB" id="A0A834I888"/>
<reference evidence="2" key="1">
    <citation type="submission" date="2020-08" db="EMBL/GenBank/DDBJ databases">
        <title>Genome sequencing and assembly of the red palm weevil Rhynchophorus ferrugineus.</title>
        <authorList>
            <person name="Dias G.B."/>
            <person name="Bergman C.M."/>
            <person name="Manee M."/>
        </authorList>
    </citation>
    <scope>NUCLEOTIDE SEQUENCE</scope>
    <source>
        <strain evidence="2">AA-2017</strain>
        <tissue evidence="2">Whole larva</tissue>
    </source>
</reference>
<feature type="region of interest" description="Disordered" evidence="1">
    <location>
        <begin position="1"/>
        <end position="35"/>
    </location>
</feature>
<protein>
    <submittedName>
        <fullName evidence="2">Uncharacterized protein</fullName>
    </submittedName>
</protein>
<sequence length="56" mass="6241">VDKEQRHIPRPPNASAAVDEEKEPPTLSRRFGMSASSAEFGAFPSIFSEKTRRPIN</sequence>
<evidence type="ECO:0000313" key="2">
    <source>
        <dbReference type="EMBL" id="KAF7276275.1"/>
    </source>
</evidence>
<gene>
    <name evidence="2" type="ORF">GWI33_010713</name>
</gene>
<dbReference type="EMBL" id="JAACXV010007792">
    <property type="protein sequence ID" value="KAF7276275.1"/>
    <property type="molecule type" value="Genomic_DNA"/>
</dbReference>
<proteinExistence type="predicted"/>
<accession>A0A834I888</accession>
<keyword evidence="3" id="KW-1185">Reference proteome</keyword>
<organism evidence="2 3">
    <name type="scientific">Rhynchophorus ferrugineus</name>
    <name type="common">Red palm weevil</name>
    <name type="synonym">Curculio ferrugineus</name>
    <dbReference type="NCBI Taxonomy" id="354439"/>
    <lineage>
        <taxon>Eukaryota</taxon>
        <taxon>Metazoa</taxon>
        <taxon>Ecdysozoa</taxon>
        <taxon>Arthropoda</taxon>
        <taxon>Hexapoda</taxon>
        <taxon>Insecta</taxon>
        <taxon>Pterygota</taxon>
        <taxon>Neoptera</taxon>
        <taxon>Endopterygota</taxon>
        <taxon>Coleoptera</taxon>
        <taxon>Polyphaga</taxon>
        <taxon>Cucujiformia</taxon>
        <taxon>Curculionidae</taxon>
        <taxon>Dryophthorinae</taxon>
        <taxon>Rhynchophorus</taxon>
    </lineage>
</organism>
<feature type="non-terminal residue" evidence="2">
    <location>
        <position position="1"/>
    </location>
</feature>
<evidence type="ECO:0000313" key="3">
    <source>
        <dbReference type="Proteomes" id="UP000625711"/>
    </source>
</evidence>
<name>A0A834I888_RHYFE</name>
<evidence type="ECO:0000256" key="1">
    <source>
        <dbReference type="SAM" id="MobiDB-lite"/>
    </source>
</evidence>